<keyword evidence="1" id="KW-1185">Reference proteome</keyword>
<sequence>MFQMDADFVMALLEPILAGLRAKTPKYKSTDAPITQTVFKAAGQVTQFGTCQDGQNQLSECPFGTRCEGRGQCRISCDDIDD</sequence>
<evidence type="ECO:0000313" key="2">
    <source>
        <dbReference type="WBParaSite" id="jg21357"/>
    </source>
</evidence>
<dbReference type="AlphaFoldDB" id="A0A915DLL1"/>
<dbReference type="WBParaSite" id="jg21357">
    <property type="protein sequence ID" value="jg21357"/>
    <property type="gene ID" value="jg21357"/>
</dbReference>
<evidence type="ECO:0000313" key="1">
    <source>
        <dbReference type="Proteomes" id="UP000887574"/>
    </source>
</evidence>
<proteinExistence type="predicted"/>
<protein>
    <submittedName>
        <fullName evidence="2">Uncharacterized protein</fullName>
    </submittedName>
</protein>
<organism evidence="1 2">
    <name type="scientific">Ditylenchus dipsaci</name>
    <dbReference type="NCBI Taxonomy" id="166011"/>
    <lineage>
        <taxon>Eukaryota</taxon>
        <taxon>Metazoa</taxon>
        <taxon>Ecdysozoa</taxon>
        <taxon>Nematoda</taxon>
        <taxon>Chromadorea</taxon>
        <taxon>Rhabditida</taxon>
        <taxon>Tylenchina</taxon>
        <taxon>Tylenchomorpha</taxon>
        <taxon>Sphaerularioidea</taxon>
        <taxon>Anguinidae</taxon>
        <taxon>Anguininae</taxon>
        <taxon>Ditylenchus</taxon>
    </lineage>
</organism>
<name>A0A915DLL1_9BILA</name>
<reference evidence="2" key="1">
    <citation type="submission" date="2022-11" db="UniProtKB">
        <authorList>
            <consortium name="WormBaseParasite"/>
        </authorList>
    </citation>
    <scope>IDENTIFICATION</scope>
</reference>
<accession>A0A915DLL1</accession>
<dbReference type="Proteomes" id="UP000887574">
    <property type="component" value="Unplaced"/>
</dbReference>